<feature type="domain" description="PX" evidence="2">
    <location>
        <begin position="1575"/>
        <end position="1887"/>
    </location>
</feature>
<dbReference type="GO" id="GO:0035091">
    <property type="term" value="F:phosphatidylinositol binding"/>
    <property type="evidence" value="ECO:0007669"/>
    <property type="project" value="TreeGrafter"/>
</dbReference>
<keyword evidence="4" id="KW-1185">Reference proteome</keyword>
<dbReference type="Pfam" id="PF12825">
    <property type="entry name" value="DUF3818"/>
    <property type="match status" value="1"/>
</dbReference>
<feature type="region of interest" description="Disordered" evidence="1">
    <location>
        <begin position="353"/>
        <end position="432"/>
    </location>
</feature>
<evidence type="ECO:0000259" key="2">
    <source>
        <dbReference type="Pfam" id="PF12825"/>
    </source>
</evidence>
<dbReference type="STRING" id="1037660.A0A066V8M5"/>
<dbReference type="HOGENOM" id="CLU_233616_0_0_1"/>
<protein>
    <recommendedName>
        <fullName evidence="2">PX domain-containing protein</fullName>
    </recommendedName>
</protein>
<feature type="region of interest" description="Disordered" evidence="1">
    <location>
        <begin position="615"/>
        <end position="664"/>
    </location>
</feature>
<feature type="region of interest" description="Disordered" evidence="1">
    <location>
        <begin position="205"/>
        <end position="233"/>
    </location>
</feature>
<dbReference type="InterPro" id="IPR047168">
    <property type="entry name" value="LEC1-like"/>
</dbReference>
<gene>
    <name evidence="3" type="ORF">K437DRAFT_52983</name>
</gene>
<feature type="compositionally biased region" description="Acidic residues" evidence="1">
    <location>
        <begin position="1369"/>
        <end position="1383"/>
    </location>
</feature>
<proteinExistence type="predicted"/>
<dbReference type="InParanoid" id="A0A066V8M5"/>
<feature type="region of interest" description="Disordered" evidence="1">
    <location>
        <begin position="1"/>
        <end position="20"/>
    </location>
</feature>
<dbReference type="PANTHER" id="PTHR47185">
    <property type="entry name" value="PX DOMAIN-CONTAINING PROTEIN YPR097W"/>
    <property type="match status" value="1"/>
</dbReference>
<feature type="compositionally biased region" description="Polar residues" evidence="1">
    <location>
        <begin position="144"/>
        <end position="153"/>
    </location>
</feature>
<feature type="compositionally biased region" description="Basic and acidic residues" evidence="1">
    <location>
        <begin position="1429"/>
        <end position="1441"/>
    </location>
</feature>
<reference evidence="3 4" key="1">
    <citation type="submission" date="2014-05" db="EMBL/GenBank/DDBJ databases">
        <title>Draft genome sequence of a rare smut relative, Tilletiaria anomala UBC 951.</title>
        <authorList>
            <consortium name="DOE Joint Genome Institute"/>
            <person name="Toome M."/>
            <person name="Kuo A."/>
            <person name="Henrissat B."/>
            <person name="Lipzen A."/>
            <person name="Tritt A."/>
            <person name="Yoshinaga Y."/>
            <person name="Zane M."/>
            <person name="Barry K."/>
            <person name="Grigoriev I.V."/>
            <person name="Spatafora J.W."/>
            <person name="Aimea M.C."/>
        </authorList>
    </citation>
    <scope>NUCLEOTIDE SEQUENCE [LARGE SCALE GENOMIC DNA]</scope>
    <source>
        <strain evidence="3 4">UBC 951</strain>
    </source>
</reference>
<feature type="compositionally biased region" description="Basic and acidic residues" evidence="1">
    <location>
        <begin position="615"/>
        <end position="647"/>
    </location>
</feature>
<dbReference type="OrthoDB" id="71672at2759"/>
<feature type="region of interest" description="Disordered" evidence="1">
    <location>
        <begin position="274"/>
        <end position="320"/>
    </location>
</feature>
<evidence type="ECO:0000256" key="1">
    <source>
        <dbReference type="SAM" id="MobiDB-lite"/>
    </source>
</evidence>
<organism evidence="3 4">
    <name type="scientific">Tilletiaria anomala (strain ATCC 24038 / CBS 436.72 / UBC 951)</name>
    <dbReference type="NCBI Taxonomy" id="1037660"/>
    <lineage>
        <taxon>Eukaryota</taxon>
        <taxon>Fungi</taxon>
        <taxon>Dikarya</taxon>
        <taxon>Basidiomycota</taxon>
        <taxon>Ustilaginomycotina</taxon>
        <taxon>Exobasidiomycetes</taxon>
        <taxon>Georgefischeriales</taxon>
        <taxon>Tilletiariaceae</taxon>
        <taxon>Tilletiaria</taxon>
    </lineage>
</organism>
<feature type="compositionally biased region" description="Low complexity" evidence="1">
    <location>
        <begin position="279"/>
        <end position="320"/>
    </location>
</feature>
<accession>A0A066V8M5</accession>
<dbReference type="RefSeq" id="XP_013240120.1">
    <property type="nucleotide sequence ID" value="XM_013384666.1"/>
</dbReference>
<feature type="compositionally biased region" description="Low complexity" evidence="1">
    <location>
        <begin position="410"/>
        <end position="429"/>
    </location>
</feature>
<dbReference type="PANTHER" id="PTHR47185:SF1">
    <property type="entry name" value="PX DOMAIN-CONTAINING PROTEIN YPR097W"/>
    <property type="match status" value="1"/>
</dbReference>
<dbReference type="Proteomes" id="UP000027361">
    <property type="component" value="Unassembled WGS sequence"/>
</dbReference>
<feature type="region of interest" description="Disordered" evidence="1">
    <location>
        <begin position="1363"/>
        <end position="1460"/>
    </location>
</feature>
<dbReference type="InterPro" id="IPR024554">
    <property type="entry name" value="LEC1-like_C"/>
</dbReference>
<comment type="caution">
    <text evidence="3">The sequence shown here is derived from an EMBL/GenBank/DDBJ whole genome shotgun (WGS) entry which is preliminary data.</text>
</comment>
<feature type="region of interest" description="Disordered" evidence="1">
    <location>
        <begin position="326"/>
        <end position="345"/>
    </location>
</feature>
<feature type="compositionally biased region" description="Polar residues" evidence="1">
    <location>
        <begin position="90"/>
        <end position="105"/>
    </location>
</feature>
<feature type="compositionally biased region" description="Low complexity" evidence="1">
    <location>
        <begin position="369"/>
        <end position="391"/>
    </location>
</feature>
<feature type="region of interest" description="Disordered" evidence="1">
    <location>
        <begin position="478"/>
        <end position="529"/>
    </location>
</feature>
<sequence>MFNETKRSDTAAGTVGGSASWDASDGQFWTALSTDVEEVVQQHPSLAAAPSMGLPMRKSSAHHISAAYAETCEQGTTSYSRMAQDAPEAGSQTDPSLPTSALAQSRENDARSHAMTLAHSTTDSEPRPSWYSSVSRRPRRRINSIKSLNSTVCSPHEDDVPPPPPGLARLRKGSSNSSLRARAAASAVGSGAAGAAVGADPNLLDAAQNGSRASPSSAGQASPQSPNASISNPCFLPSLPDLLEASVAGPSNGLGNRGGRSAIANPLISNKNTARYHRPTASLSTLLSGPTLTRPRSRSTFSRSPSLSGGSASTSTSTSLSLADEALASVPPPRPPRPDSDAMGISTRRSRTLDEFMPATGSNPCGEISASSSALPSGSASASAASQGFSSDSDDDEWRERRTTSHGAGRDSTSAAAAPAAAAFSQAGSHARKRSQSRFAGLGFASVRSSLISNSSGNLSKIVSGTASRSSSALGVASSGTLSSRESSPATCADEGHGTIRLRSRKSPATGAGVGEDARSSRHRTGSGTVRVSATGLFLSRGRNSSMEAFGEGSIADISAESAAPEQVLTMSRAPKKHNTDTAISTNVDSSNKVEQNGKRSVISRLKMLALRKKEWADKGQQKEQDKGRQISCELLKEETKSRDVATSEKLSGNVGNDTRGDDAASVSARTSLSLSIRSSFSSIRSFSTRDKRASTQLSLPSGAPASPLKLPVASMPSSPRAIVFAAAAGMEEDALSQQQSWKSLLEQGVAADLDTTNDKMYATVTATGDPDKAHALLLDELGMEDDDGTMRATRKAKSAINRQKIQQARSMYGAGCTSDALPVLPTTALFRNGSTSSSGASAFFSADSGGECSEANTPRAEKHAFDFGNADADAAALADATLGPGGLGTDLERKTSGASSRSLSSSRLGFRHSIFNSSISCSVDGHSGSATPGFEFSYGHAYTTDEEGKGAVATAANAEATGPGEMKQVEYILRSKLAGRDAFAPLDTRGLGKEKKMTVIESPTGGDASGLARSMSVTSSLNSVDAAGRYGANFHIRTGSFRSLAPSLLGSDAASIISAVYEQAPTTLELEWREEREKEENFWSTIGQSQFEAEEAQDPCLPYGTTVLVRPPSVSTATSVRELSLPAQLAHMDDRQKRSLVHELAERELWWEICHAHTYEDQQASFPMLQCLLRSQPGAEAFFRKAILPIAKSWHEKKVSRYVDRHGEGDATRFSAVSTVSCLQQTTVSILAHLYAWQLCGLTPVEEIPQLDYGSMLLLPYRLPVDQLRNGGFEVDIVAARAAAYVLRVRRPSRWDNFIFRTEQHFQILRKNLLKEMGSKVAIPRLPGASALHRPVLLDTASLQLPTSARCDSVGVRESLARPRNAFEADDQDLDSDSDEEPQLDKPRSKAARRLQRAAFAGPAVKHQVPSPKLLNKTSHEGIVQSPRKVEIRSRSDPKKTRIGKPPREPSPPASVQSLNLKSESKLNLSLAEGDELLTTERAARAKDLRRWLRDVLAIRGVGHSHALQSFLVTGKVPEHELKKAKAAVQEALIAQDLKAEERIMSAGRDAFVSGAMQNEVFSLAYRCLSGDELLQIPQFFKSCSVIGQLPRDYQLALKWIASQAAHLAYGIFVAGDESHGNLSRAKELYKMLPWQTLASSMRSPAFAMVKQIQHRLLQRRFVQDMLDLFLQDDPVSIQKELKLLRQRIRSNTVEQKLRRFVEAPQAFKAMVRQSADEAGIPLVVAIVRGSDNPRLNRPTLERIITASKAYKEFMATRPTAVQKNSNTSREYLLVKDLQRMLRLYSLWRDGHQIRSMIAKADVADAIAELCQPITDLLCTMQRVSGGEDSLIHLASWLHGLLDLCEGLRARVQDPARSVAAITEHIEFGFRDGYVLLHQVALEAPDVLPFSRIHSFLHGLAAASLHFHFDGPCAPVSSEQSKSGASAGASNADLGAMAGELESLSRKHLLRSQEIFARWIAGDCEDESSILVIGDLAGKTRKEPFFPRELPAKPHLPQLDQLLDHFRAACKQAFEGS</sequence>
<dbReference type="GeneID" id="25267576"/>
<dbReference type="EMBL" id="JMSN01000162">
    <property type="protein sequence ID" value="KDN36643.1"/>
    <property type="molecule type" value="Genomic_DNA"/>
</dbReference>
<evidence type="ECO:0000313" key="3">
    <source>
        <dbReference type="EMBL" id="KDN36643.1"/>
    </source>
</evidence>
<name>A0A066V8M5_TILAU</name>
<evidence type="ECO:0000313" key="4">
    <source>
        <dbReference type="Proteomes" id="UP000027361"/>
    </source>
</evidence>
<feature type="region of interest" description="Disordered" evidence="1">
    <location>
        <begin position="78"/>
        <end position="175"/>
    </location>
</feature>
<feature type="compositionally biased region" description="Low complexity" evidence="1">
    <location>
        <begin position="210"/>
        <end position="229"/>
    </location>
</feature>